<comment type="caution">
    <text evidence="1">The sequence shown here is derived from an EMBL/GenBank/DDBJ whole genome shotgun (WGS) entry which is preliminary data.</text>
</comment>
<dbReference type="AlphaFoldDB" id="A0A9K3GTD8"/>
<dbReference type="EMBL" id="MNCJ02000332">
    <property type="protein sequence ID" value="KAF5753699.1"/>
    <property type="molecule type" value="Genomic_DNA"/>
</dbReference>
<protein>
    <submittedName>
        <fullName evidence="1">Uncharacterized protein</fullName>
    </submittedName>
</protein>
<reference evidence="1" key="1">
    <citation type="journal article" date="2017" name="Nature">
        <title>The sunflower genome provides insights into oil metabolism, flowering and Asterid evolution.</title>
        <authorList>
            <person name="Badouin H."/>
            <person name="Gouzy J."/>
            <person name="Grassa C.J."/>
            <person name="Murat F."/>
            <person name="Staton S.E."/>
            <person name="Cottret L."/>
            <person name="Lelandais-Briere C."/>
            <person name="Owens G.L."/>
            <person name="Carrere S."/>
            <person name="Mayjonade B."/>
            <person name="Legrand L."/>
            <person name="Gill N."/>
            <person name="Kane N.C."/>
            <person name="Bowers J.E."/>
            <person name="Hubner S."/>
            <person name="Bellec A."/>
            <person name="Berard A."/>
            <person name="Berges H."/>
            <person name="Blanchet N."/>
            <person name="Boniface M.C."/>
            <person name="Brunel D."/>
            <person name="Catrice O."/>
            <person name="Chaidir N."/>
            <person name="Claudel C."/>
            <person name="Donnadieu C."/>
            <person name="Faraut T."/>
            <person name="Fievet G."/>
            <person name="Helmstetter N."/>
            <person name="King M."/>
            <person name="Knapp S.J."/>
            <person name="Lai Z."/>
            <person name="Le Paslier M.C."/>
            <person name="Lippi Y."/>
            <person name="Lorenzon L."/>
            <person name="Mandel J.R."/>
            <person name="Marage G."/>
            <person name="Marchand G."/>
            <person name="Marquand E."/>
            <person name="Bret-Mestries E."/>
            <person name="Morien E."/>
            <person name="Nambeesan S."/>
            <person name="Nguyen T."/>
            <person name="Pegot-Espagnet P."/>
            <person name="Pouilly N."/>
            <person name="Raftis F."/>
            <person name="Sallet E."/>
            <person name="Schiex T."/>
            <person name="Thomas J."/>
            <person name="Vandecasteele C."/>
            <person name="Vares D."/>
            <person name="Vear F."/>
            <person name="Vautrin S."/>
            <person name="Crespi M."/>
            <person name="Mangin B."/>
            <person name="Burke J.M."/>
            <person name="Salse J."/>
            <person name="Munos S."/>
            <person name="Vincourt P."/>
            <person name="Rieseberg L.H."/>
            <person name="Langlade N.B."/>
        </authorList>
    </citation>
    <scope>NUCLEOTIDE SEQUENCE</scope>
    <source>
        <tissue evidence="1">Leaves</tissue>
    </source>
</reference>
<dbReference type="Gramene" id="mRNA:HanXRQr2_Chr17g0783031">
    <property type="protein sequence ID" value="CDS:HanXRQr2_Chr17g0783031.1"/>
    <property type="gene ID" value="HanXRQr2_Chr17g0783031"/>
</dbReference>
<name>A0A9K3GTD8_HELAN</name>
<dbReference type="Proteomes" id="UP000215914">
    <property type="component" value="Unassembled WGS sequence"/>
</dbReference>
<keyword evidence="2" id="KW-1185">Reference proteome</keyword>
<organism evidence="1 2">
    <name type="scientific">Helianthus annuus</name>
    <name type="common">Common sunflower</name>
    <dbReference type="NCBI Taxonomy" id="4232"/>
    <lineage>
        <taxon>Eukaryota</taxon>
        <taxon>Viridiplantae</taxon>
        <taxon>Streptophyta</taxon>
        <taxon>Embryophyta</taxon>
        <taxon>Tracheophyta</taxon>
        <taxon>Spermatophyta</taxon>
        <taxon>Magnoliopsida</taxon>
        <taxon>eudicotyledons</taxon>
        <taxon>Gunneridae</taxon>
        <taxon>Pentapetalae</taxon>
        <taxon>asterids</taxon>
        <taxon>campanulids</taxon>
        <taxon>Asterales</taxon>
        <taxon>Asteraceae</taxon>
        <taxon>Asteroideae</taxon>
        <taxon>Heliantheae alliance</taxon>
        <taxon>Heliantheae</taxon>
        <taxon>Helianthus</taxon>
    </lineage>
</organism>
<reference evidence="1" key="2">
    <citation type="submission" date="2020-06" db="EMBL/GenBank/DDBJ databases">
        <title>Helianthus annuus Genome sequencing and assembly Release 2.</title>
        <authorList>
            <person name="Gouzy J."/>
            <person name="Langlade N."/>
            <person name="Munos S."/>
        </authorList>
    </citation>
    <scope>NUCLEOTIDE SEQUENCE</scope>
    <source>
        <tissue evidence="1">Leaves</tissue>
    </source>
</reference>
<evidence type="ECO:0000313" key="2">
    <source>
        <dbReference type="Proteomes" id="UP000215914"/>
    </source>
</evidence>
<accession>A0A9K3GTD8</accession>
<sequence>MFLSLVSLTKSTILRIDLAKQLENNCIWLSVSKDKRSKDDVDPSISSKDMLRLMDLERSSFEVL</sequence>
<proteinExistence type="predicted"/>
<gene>
    <name evidence="1" type="ORF">HanXRQr2_Chr17g0783031</name>
</gene>
<evidence type="ECO:0000313" key="1">
    <source>
        <dbReference type="EMBL" id="KAF5753699.1"/>
    </source>
</evidence>